<dbReference type="Gene3D" id="3.90.550.20">
    <property type="match status" value="1"/>
</dbReference>
<keyword evidence="2" id="KW-1185">Reference proteome</keyword>
<dbReference type="RefSeq" id="WP_382393011.1">
    <property type="nucleotide sequence ID" value="NZ_JBHTCQ010000001.1"/>
</dbReference>
<evidence type="ECO:0000313" key="2">
    <source>
        <dbReference type="Proteomes" id="UP001596455"/>
    </source>
</evidence>
<dbReference type="SMART" id="SM00028">
    <property type="entry name" value="TPR"/>
    <property type="match status" value="3"/>
</dbReference>
<dbReference type="InterPro" id="IPR019734">
    <property type="entry name" value="TPR_rpt"/>
</dbReference>
<protein>
    <submittedName>
        <fullName evidence="1">Capsular polysaccharide synthesis protein</fullName>
    </submittedName>
</protein>
<dbReference type="SUPFAM" id="SSF53448">
    <property type="entry name" value="Nucleotide-diphospho-sugar transferases"/>
    <property type="match status" value="1"/>
</dbReference>
<dbReference type="InterPro" id="IPR011990">
    <property type="entry name" value="TPR-like_helical_dom_sf"/>
</dbReference>
<dbReference type="Gene3D" id="1.25.40.10">
    <property type="entry name" value="Tetratricopeptide repeat domain"/>
    <property type="match status" value="1"/>
</dbReference>
<sequence>MRPDPTVAGRVLGERSFKKGAALAGEKRWEEAADAFQRAVDRYPHEPVWWRRLALARLHHGDVDAGLAAHRRSVETHPDPPLRWLGDLGKVATRARDWGTARAAYQELLRKDPETRDHDAVLLERGLTHFLPRRRTSRFIAQNIDRIRRAAARHEPLEDRSGTVWTYWAQGFENAPDVVRLAHGSLVEHMGDAVVALTATDVADLVTLPPDVDALVENHAFRSDLLRLELLTRFGGIWMDSTCFVRHDVRAELEELARPSGFFAYAKGDVTIGNWLMLTPPGHYVPAMLLEAEYAHWREFQQNLSYFTFHHIFEALVDADERFREIWHRTPRVPFDAALRFRHMLDEPYDAATYREVLDGSIVHKLTYKYDDAGPGTMIDALMSSQDATSPGGRADQLPGDD</sequence>
<dbReference type="InterPro" id="IPR008441">
    <property type="entry name" value="AfumC-like_glycosyl_Trfase"/>
</dbReference>
<dbReference type="InterPro" id="IPR029044">
    <property type="entry name" value="Nucleotide-diphossugar_trans"/>
</dbReference>
<dbReference type="SUPFAM" id="SSF48452">
    <property type="entry name" value="TPR-like"/>
    <property type="match status" value="1"/>
</dbReference>
<comment type="caution">
    <text evidence="1">The sequence shown here is derived from an EMBL/GenBank/DDBJ whole genome shotgun (WGS) entry which is preliminary data.</text>
</comment>
<reference evidence="2" key="1">
    <citation type="journal article" date="2019" name="Int. J. Syst. Evol. Microbiol.">
        <title>The Global Catalogue of Microorganisms (GCM) 10K type strain sequencing project: providing services to taxonomists for standard genome sequencing and annotation.</title>
        <authorList>
            <consortium name="The Broad Institute Genomics Platform"/>
            <consortium name="The Broad Institute Genome Sequencing Center for Infectious Disease"/>
            <person name="Wu L."/>
            <person name="Ma J."/>
        </authorList>
    </citation>
    <scope>NUCLEOTIDE SEQUENCE [LARGE SCALE GENOMIC DNA]</scope>
    <source>
        <strain evidence="2">JCM 1490</strain>
    </source>
</reference>
<dbReference type="Pfam" id="PF05704">
    <property type="entry name" value="Caps_synth"/>
    <property type="match status" value="1"/>
</dbReference>
<organism evidence="1 2">
    <name type="scientific">Georgenia alba</name>
    <dbReference type="NCBI Taxonomy" id="2233858"/>
    <lineage>
        <taxon>Bacteria</taxon>
        <taxon>Bacillati</taxon>
        <taxon>Actinomycetota</taxon>
        <taxon>Actinomycetes</taxon>
        <taxon>Micrococcales</taxon>
        <taxon>Bogoriellaceae</taxon>
        <taxon>Georgenia</taxon>
    </lineage>
</organism>
<dbReference type="EMBL" id="JBHTCQ010000001">
    <property type="protein sequence ID" value="MFC7405044.1"/>
    <property type="molecule type" value="Genomic_DNA"/>
</dbReference>
<gene>
    <name evidence="1" type="ORF">ACFQQL_07970</name>
</gene>
<proteinExistence type="predicted"/>
<accession>A0ABW2Q7M2</accession>
<dbReference type="Proteomes" id="UP001596455">
    <property type="component" value="Unassembled WGS sequence"/>
</dbReference>
<evidence type="ECO:0000313" key="1">
    <source>
        <dbReference type="EMBL" id="MFC7405044.1"/>
    </source>
</evidence>
<name>A0ABW2Q7M2_9MICO</name>
<dbReference type="Pfam" id="PF13432">
    <property type="entry name" value="TPR_16"/>
    <property type="match status" value="2"/>
</dbReference>